<keyword evidence="4" id="KW-1185">Reference proteome</keyword>
<sequence length="332" mass="34721">MRSVPRRPLLQATLALPGLAAAGLAAPGGAGAQPGWPNRPVTFVMPVAPGGPGDVIGRPLAQHLQAALGQPCVIDNRPGAGGTIALDYALRSRPDGHTLVVYSNSTYSIAPHLYPMPYDNATAFAPVALIAQAPSFVCTHRSVPAATLPELLALLRREPETLSFATAGIGFTSHLATELFMALSGTKMLHVPYRGGAPAAQALSAGEVQVNFMEAALVRSLLPAGHIRALAVTSRTRHPLLPDIPTIEEAGVPGFESATYWAMVAPAGVPAPVQARLAEELLRWMALPATQERLTQAGFLPIGGGPAALARHMTEDTAKWGEIIRARGIRIA</sequence>
<comment type="caution">
    <text evidence="3">The sequence shown here is derived from an EMBL/GenBank/DDBJ whole genome shotgun (WGS) entry which is preliminary data.</text>
</comment>
<comment type="similarity">
    <text evidence="1">Belongs to the UPF0065 (bug) family.</text>
</comment>
<dbReference type="PROSITE" id="PS51318">
    <property type="entry name" value="TAT"/>
    <property type="match status" value="1"/>
</dbReference>
<dbReference type="Pfam" id="PF03401">
    <property type="entry name" value="TctC"/>
    <property type="match status" value="1"/>
</dbReference>
<feature type="signal peptide" evidence="2">
    <location>
        <begin position="1"/>
        <end position="32"/>
    </location>
</feature>
<accession>A0ABT1D9C9</accession>
<dbReference type="PANTHER" id="PTHR42928">
    <property type="entry name" value="TRICARBOXYLATE-BINDING PROTEIN"/>
    <property type="match status" value="1"/>
</dbReference>
<dbReference type="InterPro" id="IPR005064">
    <property type="entry name" value="BUG"/>
</dbReference>
<dbReference type="CDD" id="cd07012">
    <property type="entry name" value="PBP2_Bug_TTT"/>
    <property type="match status" value="1"/>
</dbReference>
<dbReference type="SUPFAM" id="SSF53850">
    <property type="entry name" value="Periplasmic binding protein-like II"/>
    <property type="match status" value="1"/>
</dbReference>
<dbReference type="Gene3D" id="3.40.190.150">
    <property type="entry name" value="Bordetella uptake gene, domain 1"/>
    <property type="match status" value="1"/>
</dbReference>
<evidence type="ECO:0000313" key="4">
    <source>
        <dbReference type="Proteomes" id="UP001523392"/>
    </source>
</evidence>
<feature type="chain" id="PRO_5046429004" evidence="2">
    <location>
        <begin position="33"/>
        <end position="332"/>
    </location>
</feature>
<protein>
    <submittedName>
        <fullName evidence="3">Tripartite tricarboxylate transporter substrate binding protein</fullName>
    </submittedName>
</protein>
<dbReference type="InterPro" id="IPR042100">
    <property type="entry name" value="Bug_dom1"/>
</dbReference>
<dbReference type="EMBL" id="JAFIRR010000136">
    <property type="protein sequence ID" value="MCO6418539.1"/>
    <property type="molecule type" value="Genomic_DNA"/>
</dbReference>
<organism evidence="3 4">
    <name type="scientific">Siccirubricoccus soli</name>
    <dbReference type="NCBI Taxonomy" id="2899147"/>
    <lineage>
        <taxon>Bacteria</taxon>
        <taxon>Pseudomonadati</taxon>
        <taxon>Pseudomonadota</taxon>
        <taxon>Alphaproteobacteria</taxon>
        <taxon>Acetobacterales</taxon>
        <taxon>Roseomonadaceae</taxon>
        <taxon>Siccirubricoccus</taxon>
    </lineage>
</organism>
<evidence type="ECO:0000256" key="1">
    <source>
        <dbReference type="ARBA" id="ARBA00006987"/>
    </source>
</evidence>
<dbReference type="Proteomes" id="UP001523392">
    <property type="component" value="Unassembled WGS sequence"/>
</dbReference>
<dbReference type="PIRSF" id="PIRSF017082">
    <property type="entry name" value="YflP"/>
    <property type="match status" value="1"/>
</dbReference>
<dbReference type="RefSeq" id="WP_252955167.1">
    <property type="nucleotide sequence ID" value="NZ_JAFIRR010000136.1"/>
</dbReference>
<keyword evidence="2" id="KW-0732">Signal</keyword>
<dbReference type="PANTHER" id="PTHR42928:SF5">
    <property type="entry name" value="BLR1237 PROTEIN"/>
    <property type="match status" value="1"/>
</dbReference>
<proteinExistence type="inferred from homology"/>
<gene>
    <name evidence="3" type="ORF">JYK14_20575</name>
</gene>
<dbReference type="InterPro" id="IPR006311">
    <property type="entry name" value="TAT_signal"/>
</dbReference>
<evidence type="ECO:0000313" key="3">
    <source>
        <dbReference type="EMBL" id="MCO6418539.1"/>
    </source>
</evidence>
<evidence type="ECO:0000256" key="2">
    <source>
        <dbReference type="SAM" id="SignalP"/>
    </source>
</evidence>
<reference evidence="3 4" key="1">
    <citation type="submission" date="2021-12" db="EMBL/GenBank/DDBJ databases">
        <title>Siccirubricoccus leaddurans sp. nov., a high concentration Zn2+ tolerance bacterium.</title>
        <authorList>
            <person name="Cao Y."/>
        </authorList>
    </citation>
    <scope>NUCLEOTIDE SEQUENCE [LARGE SCALE GENOMIC DNA]</scope>
    <source>
        <strain evidence="3 4">KC 17139</strain>
    </source>
</reference>
<dbReference type="Gene3D" id="3.40.190.10">
    <property type="entry name" value="Periplasmic binding protein-like II"/>
    <property type="match status" value="1"/>
</dbReference>
<name>A0ABT1D9C9_9PROT</name>